<reference evidence="1 2" key="1">
    <citation type="journal article" date="2018" name="Front. Plant Sci.">
        <title>Red Clover (Trifolium pratense) and Zigzag Clover (T. medium) - A Picture of Genomic Similarities and Differences.</title>
        <authorList>
            <person name="Dluhosova J."/>
            <person name="Istvanek J."/>
            <person name="Nedelnik J."/>
            <person name="Repkova J."/>
        </authorList>
    </citation>
    <scope>NUCLEOTIDE SEQUENCE [LARGE SCALE GENOMIC DNA]</scope>
    <source>
        <strain evidence="2">cv. 10/8</strain>
        <tissue evidence="1">Leaf</tissue>
    </source>
</reference>
<dbReference type="AlphaFoldDB" id="A0A392NLR9"/>
<name>A0A392NLR9_9FABA</name>
<proteinExistence type="predicted"/>
<dbReference type="EMBL" id="LXQA010044358">
    <property type="protein sequence ID" value="MCI00827.1"/>
    <property type="molecule type" value="Genomic_DNA"/>
</dbReference>
<dbReference type="Proteomes" id="UP000265520">
    <property type="component" value="Unassembled WGS sequence"/>
</dbReference>
<accession>A0A392NLR9</accession>
<comment type="caution">
    <text evidence="1">The sequence shown here is derived from an EMBL/GenBank/DDBJ whole genome shotgun (WGS) entry which is preliminary data.</text>
</comment>
<protein>
    <submittedName>
        <fullName evidence="1">Uncharacterized protein</fullName>
    </submittedName>
</protein>
<evidence type="ECO:0000313" key="2">
    <source>
        <dbReference type="Proteomes" id="UP000265520"/>
    </source>
</evidence>
<organism evidence="1 2">
    <name type="scientific">Trifolium medium</name>
    <dbReference type="NCBI Taxonomy" id="97028"/>
    <lineage>
        <taxon>Eukaryota</taxon>
        <taxon>Viridiplantae</taxon>
        <taxon>Streptophyta</taxon>
        <taxon>Embryophyta</taxon>
        <taxon>Tracheophyta</taxon>
        <taxon>Spermatophyta</taxon>
        <taxon>Magnoliopsida</taxon>
        <taxon>eudicotyledons</taxon>
        <taxon>Gunneridae</taxon>
        <taxon>Pentapetalae</taxon>
        <taxon>rosids</taxon>
        <taxon>fabids</taxon>
        <taxon>Fabales</taxon>
        <taxon>Fabaceae</taxon>
        <taxon>Papilionoideae</taxon>
        <taxon>50 kb inversion clade</taxon>
        <taxon>NPAAA clade</taxon>
        <taxon>Hologalegina</taxon>
        <taxon>IRL clade</taxon>
        <taxon>Trifolieae</taxon>
        <taxon>Trifolium</taxon>
    </lineage>
</organism>
<sequence>MPLRPIAPPWQAPAFLHKLHMAVDKNPPFYHGAAIYNNATKCLHYNVRFFFAHVSLPSLCHHYNVEDL</sequence>
<evidence type="ECO:0000313" key="1">
    <source>
        <dbReference type="EMBL" id="MCI00827.1"/>
    </source>
</evidence>
<feature type="non-terminal residue" evidence="1">
    <location>
        <position position="68"/>
    </location>
</feature>
<keyword evidence="2" id="KW-1185">Reference proteome</keyword>